<evidence type="ECO:0000313" key="1">
    <source>
        <dbReference type="EMBL" id="QIG43143.1"/>
    </source>
</evidence>
<reference evidence="1 2" key="1">
    <citation type="submission" date="2020-02" db="EMBL/GenBank/DDBJ databases">
        <title>Full genome sequence of Nocardioides sp. R-3366.</title>
        <authorList>
            <person name="Im W.-T."/>
        </authorList>
    </citation>
    <scope>NUCLEOTIDE SEQUENCE [LARGE SCALE GENOMIC DNA]</scope>
    <source>
        <strain evidence="1 2">R-3366</strain>
    </source>
</reference>
<keyword evidence="2" id="KW-1185">Reference proteome</keyword>
<dbReference type="EMBL" id="CP049257">
    <property type="protein sequence ID" value="QIG43143.1"/>
    <property type="molecule type" value="Genomic_DNA"/>
</dbReference>
<dbReference type="AlphaFoldDB" id="A0A6G6WDB6"/>
<organism evidence="1 2">
    <name type="scientific">Nocardioides anomalus</name>
    <dbReference type="NCBI Taxonomy" id="2712223"/>
    <lineage>
        <taxon>Bacteria</taxon>
        <taxon>Bacillati</taxon>
        <taxon>Actinomycetota</taxon>
        <taxon>Actinomycetes</taxon>
        <taxon>Propionibacteriales</taxon>
        <taxon>Nocardioidaceae</taxon>
        <taxon>Nocardioides</taxon>
    </lineage>
</organism>
<dbReference type="Proteomes" id="UP000502996">
    <property type="component" value="Chromosome"/>
</dbReference>
<sequence>MDPLFGLSLGRIAVGAVSLAKPDTAAGLLGLDARANPQAGYVARLFGSREIALGALTLIARGRARRHLVLAGIAVDVADAAAGALGIRDRSISTRAGATMIGPALGAVVTGVRGLRVS</sequence>
<gene>
    <name evidence="1" type="ORF">G5V58_10560</name>
</gene>
<name>A0A6G6WDB6_9ACTN</name>
<dbReference type="RefSeq" id="WP_165232082.1">
    <property type="nucleotide sequence ID" value="NZ_CP049257.1"/>
</dbReference>
<proteinExistence type="predicted"/>
<accession>A0A6G6WDB6</accession>
<dbReference type="KEGG" id="nano:G5V58_10560"/>
<evidence type="ECO:0000313" key="2">
    <source>
        <dbReference type="Proteomes" id="UP000502996"/>
    </source>
</evidence>
<evidence type="ECO:0008006" key="3">
    <source>
        <dbReference type="Google" id="ProtNLM"/>
    </source>
</evidence>
<protein>
    <recommendedName>
        <fullName evidence="3">DUF4267 domain-containing protein</fullName>
    </recommendedName>
</protein>